<evidence type="ECO:0000313" key="3">
    <source>
        <dbReference type="Proteomes" id="UP001207605"/>
    </source>
</evidence>
<evidence type="ECO:0000313" key="2">
    <source>
        <dbReference type="EMBL" id="MCU6698972.1"/>
    </source>
</evidence>
<keyword evidence="1" id="KW-0812">Transmembrane</keyword>
<proteinExistence type="predicted"/>
<dbReference type="EMBL" id="JAOQJV010000001">
    <property type="protein sequence ID" value="MCU6698972.1"/>
    <property type="molecule type" value="Genomic_DNA"/>
</dbReference>
<keyword evidence="3" id="KW-1185">Reference proteome</keyword>
<keyword evidence="1" id="KW-1133">Transmembrane helix</keyword>
<dbReference type="RefSeq" id="WP_262580716.1">
    <property type="nucleotide sequence ID" value="NZ_JAOQJV010000001.1"/>
</dbReference>
<evidence type="ECO:0008006" key="4">
    <source>
        <dbReference type="Google" id="ProtNLM"/>
    </source>
</evidence>
<reference evidence="2 3" key="1">
    <citation type="journal article" date="2021" name="ISME Commun">
        <title>Automated analysis of genomic sequences facilitates high-throughput and comprehensive description of bacteria.</title>
        <authorList>
            <person name="Hitch T.C.A."/>
        </authorList>
    </citation>
    <scope>NUCLEOTIDE SEQUENCE [LARGE SCALE GENOMIC DNA]</scope>
    <source>
        <strain evidence="2 3">Sanger_02</strain>
    </source>
</reference>
<accession>A0ABT2S319</accession>
<keyword evidence="1" id="KW-0472">Membrane</keyword>
<name>A0ABT2S319_9FIRM</name>
<comment type="caution">
    <text evidence="2">The sequence shown here is derived from an EMBL/GenBank/DDBJ whole genome shotgun (WGS) entry which is preliminary data.</text>
</comment>
<organism evidence="2 3">
    <name type="scientific">Dorea ammoniilytica</name>
    <dbReference type="NCBI Taxonomy" id="2981788"/>
    <lineage>
        <taxon>Bacteria</taxon>
        <taxon>Bacillati</taxon>
        <taxon>Bacillota</taxon>
        <taxon>Clostridia</taxon>
        <taxon>Lachnospirales</taxon>
        <taxon>Lachnospiraceae</taxon>
        <taxon>Dorea</taxon>
    </lineage>
</organism>
<evidence type="ECO:0000256" key="1">
    <source>
        <dbReference type="SAM" id="Phobius"/>
    </source>
</evidence>
<feature type="transmembrane region" description="Helical" evidence="1">
    <location>
        <begin position="6"/>
        <end position="27"/>
    </location>
</feature>
<dbReference type="Proteomes" id="UP001207605">
    <property type="component" value="Unassembled WGS sequence"/>
</dbReference>
<gene>
    <name evidence="2" type="ORF">OCV65_01760</name>
</gene>
<protein>
    <recommendedName>
        <fullName evidence="4">Bypass of forespore C C-terminal domain-containing protein</fullName>
    </recommendedName>
</protein>
<sequence>MNSKKYSIWFLTVSLVIIVLLAGAYQLSYYAAVDRQKEEIESELKKNPVQTTEGSAEKNAGYYLMQREGFVIVCLQDKKTVYEYTSIEVTELPVTLQNEIKNGKYVESLQELYGFLENYSS</sequence>